<reference evidence="1 2" key="1">
    <citation type="submission" date="2018-06" db="EMBL/GenBank/DDBJ databases">
        <title>Comparative genomics reveals the genomic features of Rhizophagus irregularis, R. cerebriforme, R. diaphanum and Gigaspora rosea, and their symbiotic lifestyle signature.</title>
        <authorList>
            <person name="Morin E."/>
            <person name="San Clemente H."/>
            <person name="Chen E.C.H."/>
            <person name="De La Providencia I."/>
            <person name="Hainaut M."/>
            <person name="Kuo A."/>
            <person name="Kohler A."/>
            <person name="Murat C."/>
            <person name="Tang N."/>
            <person name="Roy S."/>
            <person name="Loubradou J."/>
            <person name="Henrissat B."/>
            <person name="Grigoriev I.V."/>
            <person name="Corradi N."/>
            <person name="Roux C."/>
            <person name="Martin F.M."/>
        </authorList>
    </citation>
    <scope>NUCLEOTIDE SEQUENCE [LARGE SCALE GENOMIC DNA]</scope>
    <source>
        <strain evidence="1 2">DAOM 194757</strain>
    </source>
</reference>
<dbReference type="AlphaFoldDB" id="A0A397V6U0"/>
<evidence type="ECO:0000313" key="2">
    <source>
        <dbReference type="Proteomes" id="UP000266673"/>
    </source>
</evidence>
<protein>
    <submittedName>
        <fullName evidence="1">Uncharacterized protein</fullName>
    </submittedName>
</protein>
<name>A0A397V6U0_9GLOM</name>
<proteinExistence type="predicted"/>
<dbReference type="EMBL" id="QKWP01000661">
    <property type="protein sequence ID" value="RIB16629.1"/>
    <property type="molecule type" value="Genomic_DNA"/>
</dbReference>
<gene>
    <name evidence="1" type="ORF">C2G38_2189390</name>
</gene>
<organism evidence="1 2">
    <name type="scientific">Gigaspora rosea</name>
    <dbReference type="NCBI Taxonomy" id="44941"/>
    <lineage>
        <taxon>Eukaryota</taxon>
        <taxon>Fungi</taxon>
        <taxon>Fungi incertae sedis</taxon>
        <taxon>Mucoromycota</taxon>
        <taxon>Glomeromycotina</taxon>
        <taxon>Glomeromycetes</taxon>
        <taxon>Diversisporales</taxon>
        <taxon>Gigasporaceae</taxon>
        <taxon>Gigaspora</taxon>
    </lineage>
</organism>
<dbReference type="Proteomes" id="UP000266673">
    <property type="component" value="Unassembled WGS sequence"/>
</dbReference>
<accession>A0A397V6U0</accession>
<comment type="caution">
    <text evidence="1">The sequence shown here is derived from an EMBL/GenBank/DDBJ whole genome shotgun (WGS) entry which is preliminary data.</text>
</comment>
<sequence length="66" mass="7823">MNDKKRSRLDDWESKLLMIPKYFSVNVHRLLSKQMVKAIAKILIKTAIYSSKEEYKEAAEEYLSEN</sequence>
<evidence type="ECO:0000313" key="1">
    <source>
        <dbReference type="EMBL" id="RIB16629.1"/>
    </source>
</evidence>
<keyword evidence="2" id="KW-1185">Reference proteome</keyword>